<reference evidence="1" key="1">
    <citation type="journal article" date="2023" name="Science">
        <title>Genome structures resolve the early diversification of teleost fishes.</title>
        <authorList>
            <person name="Parey E."/>
            <person name="Louis A."/>
            <person name="Montfort J."/>
            <person name="Bouchez O."/>
            <person name="Roques C."/>
            <person name="Iampietro C."/>
            <person name="Lluch J."/>
            <person name="Castinel A."/>
            <person name="Donnadieu C."/>
            <person name="Desvignes T."/>
            <person name="Floi Bucao C."/>
            <person name="Jouanno E."/>
            <person name="Wen M."/>
            <person name="Mejri S."/>
            <person name="Dirks R."/>
            <person name="Jansen H."/>
            <person name="Henkel C."/>
            <person name="Chen W.J."/>
            <person name="Zahm M."/>
            <person name="Cabau C."/>
            <person name="Klopp C."/>
            <person name="Thompson A.W."/>
            <person name="Robinson-Rechavi M."/>
            <person name="Braasch I."/>
            <person name="Lecointre G."/>
            <person name="Bobe J."/>
            <person name="Postlethwait J.H."/>
            <person name="Berthelot C."/>
            <person name="Roest Crollius H."/>
            <person name="Guiguen Y."/>
        </authorList>
    </citation>
    <scope>NUCLEOTIDE SEQUENCE</scope>
    <source>
        <strain evidence="1">WJC10195</strain>
    </source>
</reference>
<gene>
    <name evidence="1" type="ORF">SKAU_G00042260</name>
</gene>
<proteinExistence type="predicted"/>
<dbReference type="AlphaFoldDB" id="A0A9Q1G1R9"/>
<organism evidence="1 2">
    <name type="scientific">Synaphobranchus kaupii</name>
    <name type="common">Kaup's arrowtooth eel</name>
    <dbReference type="NCBI Taxonomy" id="118154"/>
    <lineage>
        <taxon>Eukaryota</taxon>
        <taxon>Metazoa</taxon>
        <taxon>Chordata</taxon>
        <taxon>Craniata</taxon>
        <taxon>Vertebrata</taxon>
        <taxon>Euteleostomi</taxon>
        <taxon>Actinopterygii</taxon>
        <taxon>Neopterygii</taxon>
        <taxon>Teleostei</taxon>
        <taxon>Anguilliformes</taxon>
        <taxon>Synaphobranchidae</taxon>
        <taxon>Synaphobranchus</taxon>
    </lineage>
</organism>
<name>A0A9Q1G1R9_SYNKA</name>
<keyword evidence="2" id="KW-1185">Reference proteome</keyword>
<comment type="caution">
    <text evidence="1">The sequence shown here is derived from an EMBL/GenBank/DDBJ whole genome shotgun (WGS) entry which is preliminary data.</text>
</comment>
<dbReference type="EMBL" id="JAINUF010000002">
    <property type="protein sequence ID" value="KAJ8373646.1"/>
    <property type="molecule type" value="Genomic_DNA"/>
</dbReference>
<sequence>MTSPGTRPVGFCGCAGSGWRAGSNRKPLKDPECETRERQNLLRFSERRLLPLAHLHSGRTGRDGNITARCSERLQGDAINATSALRRTASSESPQLRSVGLHPGDLATSDSVTAWGHCASALVLLQFIATASERPVI</sequence>
<accession>A0A9Q1G1R9</accession>
<evidence type="ECO:0000313" key="2">
    <source>
        <dbReference type="Proteomes" id="UP001152622"/>
    </source>
</evidence>
<protein>
    <submittedName>
        <fullName evidence="1">Uncharacterized protein</fullName>
    </submittedName>
</protein>
<evidence type="ECO:0000313" key="1">
    <source>
        <dbReference type="EMBL" id="KAJ8373646.1"/>
    </source>
</evidence>
<dbReference type="Proteomes" id="UP001152622">
    <property type="component" value="Chromosome 2"/>
</dbReference>